<organism evidence="3 4">
    <name type="scientific">Acanthosepion pharaonis</name>
    <name type="common">Pharaoh cuttlefish</name>
    <name type="synonym">Sepia pharaonis</name>
    <dbReference type="NCBI Taxonomy" id="158019"/>
    <lineage>
        <taxon>Eukaryota</taxon>
        <taxon>Metazoa</taxon>
        <taxon>Spiralia</taxon>
        <taxon>Lophotrochozoa</taxon>
        <taxon>Mollusca</taxon>
        <taxon>Cephalopoda</taxon>
        <taxon>Coleoidea</taxon>
        <taxon>Decapodiformes</taxon>
        <taxon>Sepiida</taxon>
        <taxon>Sepiina</taxon>
        <taxon>Sepiidae</taxon>
        <taxon>Acanthosepion</taxon>
    </lineage>
</organism>
<dbReference type="PANTHER" id="PTHR22677">
    <property type="entry name" value="ANKYRIN REPEAT DOMAIN-CONTAINING PROTEIN 60"/>
    <property type="match status" value="1"/>
</dbReference>
<reference evidence="3" key="1">
    <citation type="submission" date="2021-01" db="EMBL/GenBank/DDBJ databases">
        <authorList>
            <person name="Li R."/>
            <person name="Bekaert M."/>
        </authorList>
    </citation>
    <scope>NUCLEOTIDE SEQUENCE</scope>
    <source>
        <strain evidence="3">Farmed</strain>
    </source>
</reference>
<dbReference type="EMBL" id="CAHIKZ030000578">
    <property type="protein sequence ID" value="CAE1227548.1"/>
    <property type="molecule type" value="Genomic_DNA"/>
</dbReference>
<dbReference type="OrthoDB" id="10258888at2759"/>
<proteinExistence type="predicted"/>
<dbReference type="Pfam" id="PF12796">
    <property type="entry name" value="Ank_2"/>
    <property type="match status" value="1"/>
</dbReference>
<keyword evidence="1" id="KW-0040">ANK repeat</keyword>
<dbReference type="InterPro" id="IPR000626">
    <property type="entry name" value="Ubiquitin-like_dom"/>
</dbReference>
<evidence type="ECO:0000259" key="2">
    <source>
        <dbReference type="PROSITE" id="PS50053"/>
    </source>
</evidence>
<dbReference type="PROSITE" id="PS50297">
    <property type="entry name" value="ANK_REP_REGION"/>
    <property type="match status" value="1"/>
</dbReference>
<dbReference type="PROSITE" id="PS50053">
    <property type="entry name" value="UBIQUITIN_2"/>
    <property type="match status" value="1"/>
</dbReference>
<name>A0A812BAY3_ACAPH</name>
<sequence>MTVKELRKLVELATGIPYDLQRLTYLDEAELVDSTTLRENEIVPGGTLNLSVWYIWLELVERAIMGDIPNLLKLGVSPIIPFSSPITEYMDEKTKLAWTRKKAFVVLCIAANRENLLLCQEMMPCIEKVNMRTPIGRTALHIAASQGRCEMLKLLLENGAKLNLTDIDGFKPLDIAILFGRQEAERLLFMVNWKMKMERAQAATKKRELLSSSKKEESVTDDILPELTSETQLTAPEIDKAKVMKDELQIQTVPKTPVITAKEVTTSAPNETVGKKEEEIKAIAKSKSKVDNVSALGAENHPPDGYNKDPDSFRRYLVSLKRQFSYFSWVMVVGINQPKTTSFSS</sequence>
<dbReference type="PROSITE" id="PS50088">
    <property type="entry name" value="ANK_REPEAT"/>
    <property type="match status" value="1"/>
</dbReference>
<gene>
    <name evidence="3" type="ORF">SPHA_16432</name>
</gene>
<evidence type="ECO:0000313" key="4">
    <source>
        <dbReference type="Proteomes" id="UP000597762"/>
    </source>
</evidence>
<dbReference type="InterPro" id="IPR036770">
    <property type="entry name" value="Ankyrin_rpt-contain_sf"/>
</dbReference>
<dbReference type="InterPro" id="IPR039323">
    <property type="entry name" value="ANKRD_45/46/60"/>
</dbReference>
<dbReference type="SUPFAM" id="SSF54236">
    <property type="entry name" value="Ubiquitin-like"/>
    <property type="match status" value="1"/>
</dbReference>
<feature type="domain" description="Ubiquitin-like" evidence="2">
    <location>
        <begin position="1"/>
        <end position="52"/>
    </location>
</feature>
<dbReference type="AlphaFoldDB" id="A0A812BAY3"/>
<evidence type="ECO:0000313" key="3">
    <source>
        <dbReference type="EMBL" id="CAE1227548.1"/>
    </source>
</evidence>
<evidence type="ECO:0000256" key="1">
    <source>
        <dbReference type="PROSITE-ProRule" id="PRU00023"/>
    </source>
</evidence>
<dbReference type="PANTHER" id="PTHR22677:SF3">
    <property type="entry name" value="ANKYRIN REPEAT DOMAIN-CONTAINING PROTEIN 60"/>
    <property type="match status" value="1"/>
</dbReference>
<protein>
    <recommendedName>
        <fullName evidence="2">Ubiquitin-like domain-containing protein</fullName>
    </recommendedName>
</protein>
<feature type="repeat" description="ANK" evidence="1">
    <location>
        <begin position="135"/>
        <end position="167"/>
    </location>
</feature>
<dbReference type="InterPro" id="IPR002110">
    <property type="entry name" value="Ankyrin_rpt"/>
</dbReference>
<dbReference type="Proteomes" id="UP000597762">
    <property type="component" value="Unassembled WGS sequence"/>
</dbReference>
<dbReference type="Gene3D" id="3.10.20.90">
    <property type="entry name" value="Phosphatidylinositol 3-kinase Catalytic Subunit, Chain A, domain 1"/>
    <property type="match status" value="1"/>
</dbReference>
<dbReference type="InterPro" id="IPR029071">
    <property type="entry name" value="Ubiquitin-like_domsf"/>
</dbReference>
<comment type="caution">
    <text evidence="3">The sequence shown here is derived from an EMBL/GenBank/DDBJ whole genome shotgun (WGS) entry which is preliminary data.</text>
</comment>
<dbReference type="SUPFAM" id="SSF48403">
    <property type="entry name" value="Ankyrin repeat"/>
    <property type="match status" value="1"/>
</dbReference>
<accession>A0A812BAY3</accession>
<dbReference type="SMART" id="SM00248">
    <property type="entry name" value="ANK"/>
    <property type="match status" value="1"/>
</dbReference>
<dbReference type="Gene3D" id="1.25.40.20">
    <property type="entry name" value="Ankyrin repeat-containing domain"/>
    <property type="match status" value="1"/>
</dbReference>
<keyword evidence="4" id="KW-1185">Reference proteome</keyword>